<keyword evidence="3 5" id="KW-1133">Transmembrane helix</keyword>
<evidence type="ECO:0000313" key="6">
    <source>
        <dbReference type="EMBL" id="EPG72738.1"/>
    </source>
</evidence>
<gene>
    <name evidence="6" type="ORF">LEP1GSC058_0892</name>
</gene>
<sequence length="128" mass="13779">MKNEKIKSIVYWIATALTAANYAFGGVVYLSRNAEVAAGMSQLGYPLYFASILGFWKILGAIAIVIPRFPLVKEWAYAGMVFNLTAAAASNAFVGNAVVHIITPLIGLVLVVASWALRPASRTLLFKS</sequence>
<feature type="transmembrane region" description="Helical" evidence="5">
    <location>
        <begin position="43"/>
        <end position="66"/>
    </location>
</feature>
<dbReference type="GO" id="GO:0016020">
    <property type="term" value="C:membrane"/>
    <property type="evidence" value="ECO:0007669"/>
    <property type="project" value="UniProtKB-SubCell"/>
</dbReference>
<feature type="transmembrane region" description="Helical" evidence="5">
    <location>
        <begin position="75"/>
        <end position="93"/>
    </location>
</feature>
<dbReference type="InterPro" id="IPR016944">
    <property type="entry name" value="UCP030066"/>
</dbReference>
<comment type="caution">
    <text evidence="6">The sequence shown here is derived from an EMBL/GenBank/DDBJ whole genome shotgun (WGS) entry which is preliminary data.</text>
</comment>
<evidence type="ECO:0000256" key="5">
    <source>
        <dbReference type="SAM" id="Phobius"/>
    </source>
</evidence>
<reference evidence="6" key="1">
    <citation type="submission" date="2013-04" db="EMBL/GenBank/DDBJ databases">
        <authorList>
            <person name="Harkins D.M."/>
            <person name="Durkin A.S."/>
            <person name="Selengut J.D."/>
            <person name="Sanka R."/>
            <person name="DePew J."/>
            <person name="Purushe J."/>
            <person name="Ahmed A."/>
            <person name="van der Linden H."/>
            <person name="Goris M.G.A."/>
            <person name="Hartskeerl R.A."/>
            <person name="Vinetz J.M."/>
            <person name="Sutton G.G."/>
            <person name="Nelson W.C."/>
            <person name="Fouts D.E."/>
        </authorList>
    </citation>
    <scope>NUCLEOTIDE SEQUENCE [LARGE SCALE GENOMIC DNA]</scope>
    <source>
        <strain evidence="6">BUT 6</strain>
    </source>
</reference>
<feature type="transmembrane region" description="Helical" evidence="5">
    <location>
        <begin position="9"/>
        <end position="31"/>
    </location>
</feature>
<proteinExistence type="predicted"/>
<comment type="subcellular location">
    <subcellularLocation>
        <location evidence="1">Membrane</location>
        <topology evidence="1">Multi-pass membrane protein</topology>
    </subcellularLocation>
</comment>
<evidence type="ECO:0000256" key="1">
    <source>
        <dbReference type="ARBA" id="ARBA00004141"/>
    </source>
</evidence>
<organism evidence="6 7">
    <name type="scientific">Leptospira fainei serovar Hurstbridge str. BUT 6</name>
    <dbReference type="NCBI Taxonomy" id="1193011"/>
    <lineage>
        <taxon>Bacteria</taxon>
        <taxon>Pseudomonadati</taxon>
        <taxon>Spirochaetota</taxon>
        <taxon>Spirochaetia</taxon>
        <taxon>Leptospirales</taxon>
        <taxon>Leptospiraceae</taxon>
        <taxon>Leptospira</taxon>
    </lineage>
</organism>
<dbReference type="EMBL" id="AKWZ02000011">
    <property type="protein sequence ID" value="EPG72738.1"/>
    <property type="molecule type" value="Genomic_DNA"/>
</dbReference>
<dbReference type="OrthoDB" id="7960583at2"/>
<dbReference type="InterPro" id="IPR032808">
    <property type="entry name" value="DoxX"/>
</dbReference>
<evidence type="ECO:0000256" key="2">
    <source>
        <dbReference type="ARBA" id="ARBA00022692"/>
    </source>
</evidence>
<dbReference type="Pfam" id="PF13564">
    <property type="entry name" value="DoxX_2"/>
    <property type="match status" value="1"/>
</dbReference>
<evidence type="ECO:0000256" key="3">
    <source>
        <dbReference type="ARBA" id="ARBA00022989"/>
    </source>
</evidence>
<name>S3UU02_9LEPT</name>
<dbReference type="Proteomes" id="UP000014540">
    <property type="component" value="Unassembled WGS sequence"/>
</dbReference>
<dbReference type="STRING" id="1193011.LEP1GSC058_0892"/>
<dbReference type="RefSeq" id="WP_016551303.1">
    <property type="nucleotide sequence ID" value="NZ_AKWZ02000011.1"/>
</dbReference>
<keyword evidence="7" id="KW-1185">Reference proteome</keyword>
<protein>
    <submittedName>
        <fullName evidence="6">DoxX-like family protein</fullName>
    </submittedName>
</protein>
<evidence type="ECO:0000313" key="7">
    <source>
        <dbReference type="Proteomes" id="UP000014540"/>
    </source>
</evidence>
<accession>S3UU02</accession>
<feature type="transmembrane region" description="Helical" evidence="5">
    <location>
        <begin position="99"/>
        <end position="117"/>
    </location>
</feature>
<keyword evidence="4 5" id="KW-0472">Membrane</keyword>
<dbReference type="PIRSF" id="PIRSF030066">
    <property type="entry name" value="UCP030066"/>
    <property type="match status" value="1"/>
</dbReference>
<keyword evidence="2 5" id="KW-0812">Transmembrane</keyword>
<evidence type="ECO:0000256" key="4">
    <source>
        <dbReference type="ARBA" id="ARBA00023136"/>
    </source>
</evidence>
<dbReference type="AlphaFoldDB" id="S3UU02"/>